<reference evidence="2" key="1">
    <citation type="submission" date="2020-02" db="EMBL/GenBank/DDBJ databases">
        <authorList>
            <person name="Meier V. D."/>
        </authorList>
    </citation>
    <scope>NUCLEOTIDE SEQUENCE</scope>
    <source>
        <strain evidence="2">AVDCRST_MAG73</strain>
    </source>
</reference>
<proteinExistence type="predicted"/>
<feature type="compositionally biased region" description="Basic and acidic residues" evidence="1">
    <location>
        <begin position="7"/>
        <end position="19"/>
    </location>
</feature>
<feature type="region of interest" description="Disordered" evidence="1">
    <location>
        <begin position="1"/>
        <end position="71"/>
    </location>
</feature>
<protein>
    <recommendedName>
        <fullName evidence="3">DUF72 domain-containing protein</fullName>
    </recommendedName>
</protein>
<accession>A0A6J4UCT2</accession>
<dbReference type="Gene3D" id="3.20.20.410">
    <property type="entry name" value="Protein of unknown function UPF0759"/>
    <property type="match status" value="1"/>
</dbReference>
<evidence type="ECO:0008006" key="3">
    <source>
        <dbReference type="Google" id="ProtNLM"/>
    </source>
</evidence>
<dbReference type="EMBL" id="CADCWE010000165">
    <property type="protein sequence ID" value="CAA9546927.1"/>
    <property type="molecule type" value="Genomic_DNA"/>
</dbReference>
<dbReference type="SUPFAM" id="SSF117396">
    <property type="entry name" value="TM1631-like"/>
    <property type="match status" value="1"/>
</dbReference>
<name>A0A6J4UCT2_9BACT</name>
<dbReference type="InterPro" id="IPR036520">
    <property type="entry name" value="UPF0759_sf"/>
</dbReference>
<gene>
    <name evidence="2" type="ORF">AVDCRST_MAG73-2507</name>
</gene>
<evidence type="ECO:0000313" key="2">
    <source>
        <dbReference type="EMBL" id="CAA9546927.1"/>
    </source>
</evidence>
<evidence type="ECO:0000256" key="1">
    <source>
        <dbReference type="SAM" id="MobiDB-lite"/>
    </source>
</evidence>
<dbReference type="AlphaFoldDB" id="A0A6J4UCT2"/>
<organism evidence="2">
    <name type="scientific">uncultured Thermomicrobiales bacterium</name>
    <dbReference type="NCBI Taxonomy" id="1645740"/>
    <lineage>
        <taxon>Bacteria</taxon>
        <taxon>Pseudomonadati</taxon>
        <taxon>Thermomicrobiota</taxon>
        <taxon>Thermomicrobia</taxon>
        <taxon>Thermomicrobiales</taxon>
        <taxon>environmental samples</taxon>
    </lineage>
</organism>
<sequence>MHQSSTARDRASTRADHTARRSLPGRAAARFRTRALIPPGCGDVPPREPAVLGEGGSPAGRGRQRVREGESAVGRILVGTSAWSDHASFYPPHIPPVGQFPFYARYFPVIEVNTSY</sequence>